<comment type="catalytic activity">
    <reaction evidence="1 7">
        <text>dTDP-alpha-D-glucose = dTDP-4-dehydro-6-deoxy-alpha-D-glucose + H2O</text>
        <dbReference type="Rhea" id="RHEA:17221"/>
        <dbReference type="ChEBI" id="CHEBI:15377"/>
        <dbReference type="ChEBI" id="CHEBI:57477"/>
        <dbReference type="ChEBI" id="CHEBI:57649"/>
        <dbReference type="EC" id="4.2.1.46"/>
    </reaction>
</comment>
<dbReference type="Pfam" id="PF16363">
    <property type="entry name" value="GDP_Man_Dehyd"/>
    <property type="match status" value="1"/>
</dbReference>
<evidence type="ECO:0000256" key="1">
    <source>
        <dbReference type="ARBA" id="ARBA00001539"/>
    </source>
</evidence>
<evidence type="ECO:0000256" key="7">
    <source>
        <dbReference type="RuleBase" id="RU004473"/>
    </source>
</evidence>
<name>A0A9X4EYK7_9VIBR</name>
<organism evidence="9 10">
    <name type="scientific">Vibrio aestuarianus</name>
    <dbReference type="NCBI Taxonomy" id="28171"/>
    <lineage>
        <taxon>Bacteria</taxon>
        <taxon>Pseudomonadati</taxon>
        <taxon>Pseudomonadota</taxon>
        <taxon>Gammaproteobacteria</taxon>
        <taxon>Vibrionales</taxon>
        <taxon>Vibrionaceae</taxon>
        <taxon>Vibrio</taxon>
    </lineage>
</organism>
<evidence type="ECO:0000256" key="5">
    <source>
        <dbReference type="ARBA" id="ARBA00023027"/>
    </source>
</evidence>
<dbReference type="InterPro" id="IPR036291">
    <property type="entry name" value="NAD(P)-bd_dom_sf"/>
</dbReference>
<dbReference type="AlphaFoldDB" id="A0A9X4EYK7"/>
<proteinExistence type="inferred from homology"/>
<accession>A0A9X4EYK7</accession>
<keyword evidence="6 7" id="KW-0456">Lyase</keyword>
<dbReference type="RefSeq" id="WP_171980207.1">
    <property type="nucleotide sequence ID" value="NZ_JAKNBA010000024.1"/>
</dbReference>
<evidence type="ECO:0000256" key="3">
    <source>
        <dbReference type="ARBA" id="ARBA00008178"/>
    </source>
</evidence>
<gene>
    <name evidence="9" type="primary">rfbB</name>
    <name evidence="9" type="ORF">L9W94_13405</name>
</gene>
<dbReference type="EC" id="4.2.1.46" evidence="4 7"/>
<feature type="domain" description="NAD(P)-binding" evidence="8">
    <location>
        <begin position="3"/>
        <end position="331"/>
    </location>
</feature>
<evidence type="ECO:0000256" key="2">
    <source>
        <dbReference type="ARBA" id="ARBA00001911"/>
    </source>
</evidence>
<dbReference type="PANTHER" id="PTHR43000">
    <property type="entry name" value="DTDP-D-GLUCOSE 4,6-DEHYDRATASE-RELATED"/>
    <property type="match status" value="1"/>
</dbReference>
<protein>
    <recommendedName>
        <fullName evidence="4 7">dTDP-glucose 4,6-dehydratase</fullName>
        <ecNumber evidence="4 7">4.2.1.46</ecNumber>
    </recommendedName>
</protein>
<dbReference type="InterPro" id="IPR016040">
    <property type="entry name" value="NAD(P)-bd_dom"/>
</dbReference>
<evidence type="ECO:0000256" key="6">
    <source>
        <dbReference type="ARBA" id="ARBA00023239"/>
    </source>
</evidence>
<comment type="cofactor">
    <cofactor evidence="2 7">
        <name>NAD(+)</name>
        <dbReference type="ChEBI" id="CHEBI:57540"/>
    </cofactor>
</comment>
<dbReference type="GO" id="GO:0009225">
    <property type="term" value="P:nucleotide-sugar metabolic process"/>
    <property type="evidence" value="ECO:0007669"/>
    <property type="project" value="InterPro"/>
</dbReference>
<dbReference type="Gene3D" id="3.40.50.720">
    <property type="entry name" value="NAD(P)-binding Rossmann-like Domain"/>
    <property type="match status" value="1"/>
</dbReference>
<dbReference type="SUPFAM" id="SSF51735">
    <property type="entry name" value="NAD(P)-binding Rossmann-fold domains"/>
    <property type="match status" value="1"/>
</dbReference>
<comment type="caution">
    <text evidence="9">The sequence shown here is derived from an EMBL/GenBank/DDBJ whole genome shotgun (WGS) entry which is preliminary data.</text>
</comment>
<dbReference type="NCBIfam" id="TIGR01181">
    <property type="entry name" value="dTDP_gluc_dehyt"/>
    <property type="match status" value="1"/>
</dbReference>
<sequence length="358" mass="40033">MILITGGAGFIGSAVVRHIIENTTNTVVNVDKLTYAGNVESVASVSDNARYQFVQADICDAKAMAEVFELFQPTAVMHLAAESHVDRSIDGPSDFMQTNIIGTFTLLEAARSYWLKLSDDKKSAFRFHHISTDEVYGDLQGTDDLFTEETPYAPSSPYSASKASSDHLVRAWYRTYGLPVIVTNCSNNYGPYHFPEKLIPHIILNALDAKPLPVYGDGSQIRDWLYVEDHARALYKVVTEGVIGETYNIGGHNEKKNIEVVETLCSILDELKPIASNPAFAASSFGNYRELITFVKDRPGHDVRYAIDASKIDSELGWKPVESFETGIRKTVEWYLTNENWWKRVLSGEYQLARIGDK</sequence>
<keyword evidence="5" id="KW-0520">NAD</keyword>
<evidence type="ECO:0000313" key="9">
    <source>
        <dbReference type="EMBL" id="MDE1243125.1"/>
    </source>
</evidence>
<dbReference type="Gene3D" id="3.90.25.10">
    <property type="entry name" value="UDP-galactose 4-epimerase, domain 1"/>
    <property type="match status" value="1"/>
</dbReference>
<evidence type="ECO:0000256" key="4">
    <source>
        <dbReference type="ARBA" id="ARBA00011990"/>
    </source>
</evidence>
<reference evidence="9" key="1">
    <citation type="submission" date="2022-02" db="EMBL/GenBank/DDBJ databases">
        <title>Emergence and expansion in Europe of a Vibrio aestuarianus clonal complex pathogenic for oysters.</title>
        <authorList>
            <person name="Mesnil A."/>
            <person name="Travers M.-A."/>
        </authorList>
    </citation>
    <scope>NUCLEOTIDE SEQUENCE</scope>
    <source>
        <strain evidence="9">19_064_11T1</strain>
    </source>
</reference>
<dbReference type="GO" id="GO:0008460">
    <property type="term" value="F:dTDP-glucose 4,6-dehydratase activity"/>
    <property type="evidence" value="ECO:0007669"/>
    <property type="project" value="UniProtKB-EC"/>
</dbReference>
<evidence type="ECO:0000313" key="10">
    <source>
        <dbReference type="Proteomes" id="UP001140979"/>
    </source>
</evidence>
<dbReference type="CDD" id="cd05246">
    <property type="entry name" value="dTDP_GD_SDR_e"/>
    <property type="match status" value="1"/>
</dbReference>
<dbReference type="InterPro" id="IPR005888">
    <property type="entry name" value="dTDP_Gluc_deHydtase"/>
</dbReference>
<evidence type="ECO:0000259" key="8">
    <source>
        <dbReference type="Pfam" id="PF16363"/>
    </source>
</evidence>
<dbReference type="EMBL" id="JAKNBA010000024">
    <property type="protein sequence ID" value="MDE1243125.1"/>
    <property type="molecule type" value="Genomic_DNA"/>
</dbReference>
<comment type="similarity">
    <text evidence="3 7">Belongs to the NAD(P)-dependent epimerase/dehydratase family. dTDP-glucose dehydratase subfamily.</text>
</comment>
<dbReference type="FunFam" id="3.40.50.720:FF:000108">
    <property type="entry name" value="dTDP-glucose 4,6-dehydratase"/>
    <property type="match status" value="1"/>
</dbReference>
<dbReference type="Proteomes" id="UP001140979">
    <property type="component" value="Unassembled WGS sequence"/>
</dbReference>